<dbReference type="SUPFAM" id="SSF51735">
    <property type="entry name" value="NAD(P)-binding Rossmann-fold domains"/>
    <property type="match status" value="1"/>
</dbReference>
<name>A0A9N9WYK8_9DIPT</name>
<accession>A0A9N9WYK8</accession>
<dbReference type="GO" id="GO:0016491">
    <property type="term" value="F:oxidoreductase activity"/>
    <property type="evidence" value="ECO:0007669"/>
    <property type="project" value="UniProtKB-KW"/>
</dbReference>
<dbReference type="InterPro" id="IPR036291">
    <property type="entry name" value="NAD(P)-bd_dom_sf"/>
</dbReference>
<dbReference type="Gene3D" id="3.40.50.720">
    <property type="entry name" value="NAD(P)-binding Rossmann-like Domain"/>
    <property type="match status" value="1"/>
</dbReference>
<keyword evidence="1" id="KW-0560">Oxidoreductase</keyword>
<protein>
    <submittedName>
        <fullName evidence="2">Uncharacterized protein</fullName>
    </submittedName>
</protein>
<keyword evidence="3" id="KW-1185">Reference proteome</keyword>
<dbReference type="PANTHER" id="PTHR43157">
    <property type="entry name" value="PHOSPHATIDYLINOSITOL-GLYCAN BIOSYNTHESIS CLASS F PROTEIN-RELATED"/>
    <property type="match status" value="1"/>
</dbReference>
<dbReference type="EMBL" id="OU895880">
    <property type="protein sequence ID" value="CAG9810796.1"/>
    <property type="molecule type" value="Genomic_DNA"/>
</dbReference>
<dbReference type="Pfam" id="PF00106">
    <property type="entry name" value="adh_short"/>
    <property type="match status" value="1"/>
</dbReference>
<dbReference type="AlphaFoldDB" id="A0A9N9WYK8"/>
<sequence>MTTLLIPAGIAGGLYLIRKQREYSWGWVKKPHNLEGKIFIVTGANTGLGYEVTKFLIKCGATVILACRNLDRAAAAMKKIREETRNGTMIPIELDLASFESIRKFVGIIKEKYPNFQCLINNAGLAVQTEQTTIEGIELHTGTNHIGPFLLTNLLLDDIKKNNARVVIVSSKMHERAEVDFENFGKYTEKPRGERSNHLYNNSKLMNFYFAKELYKRGIDVHVCCPGLCNTDFFRDYDPKFYHYILFSPVILFMLRSAEQGAQNIIHCALDNLNSDDKNPDKSHIVIDLKQAKSKVDLSDEVSEKLWIESSKLCGLN</sequence>
<reference evidence="2" key="2">
    <citation type="submission" date="2022-10" db="EMBL/GenBank/DDBJ databases">
        <authorList>
            <consortium name="ENA_rothamsted_submissions"/>
            <consortium name="culmorum"/>
            <person name="King R."/>
        </authorList>
    </citation>
    <scope>NUCLEOTIDE SEQUENCE</scope>
</reference>
<dbReference type="InterPro" id="IPR002347">
    <property type="entry name" value="SDR_fam"/>
</dbReference>
<dbReference type="PANTHER" id="PTHR43157:SF31">
    <property type="entry name" value="PHOSPHATIDYLINOSITOL-GLYCAN BIOSYNTHESIS CLASS F PROTEIN"/>
    <property type="match status" value="1"/>
</dbReference>
<evidence type="ECO:0000256" key="1">
    <source>
        <dbReference type="ARBA" id="ARBA00023002"/>
    </source>
</evidence>
<gene>
    <name evidence="2" type="ORF">CHIRRI_LOCUS13608</name>
</gene>
<evidence type="ECO:0000313" key="3">
    <source>
        <dbReference type="Proteomes" id="UP001153620"/>
    </source>
</evidence>
<proteinExistence type="predicted"/>
<dbReference type="OrthoDB" id="191139at2759"/>
<dbReference type="Proteomes" id="UP001153620">
    <property type="component" value="Chromosome 4"/>
</dbReference>
<evidence type="ECO:0000313" key="2">
    <source>
        <dbReference type="EMBL" id="CAG9810796.1"/>
    </source>
</evidence>
<organism evidence="2 3">
    <name type="scientific">Chironomus riparius</name>
    <dbReference type="NCBI Taxonomy" id="315576"/>
    <lineage>
        <taxon>Eukaryota</taxon>
        <taxon>Metazoa</taxon>
        <taxon>Ecdysozoa</taxon>
        <taxon>Arthropoda</taxon>
        <taxon>Hexapoda</taxon>
        <taxon>Insecta</taxon>
        <taxon>Pterygota</taxon>
        <taxon>Neoptera</taxon>
        <taxon>Endopterygota</taxon>
        <taxon>Diptera</taxon>
        <taxon>Nematocera</taxon>
        <taxon>Chironomoidea</taxon>
        <taxon>Chironomidae</taxon>
        <taxon>Chironominae</taxon>
        <taxon>Chironomus</taxon>
    </lineage>
</organism>
<reference evidence="2" key="1">
    <citation type="submission" date="2022-01" db="EMBL/GenBank/DDBJ databases">
        <authorList>
            <person name="King R."/>
        </authorList>
    </citation>
    <scope>NUCLEOTIDE SEQUENCE</scope>
</reference>
<dbReference type="PRINTS" id="PR00081">
    <property type="entry name" value="GDHRDH"/>
</dbReference>